<sequence>MTKFFIFRLAYNAILYPITDSQNIIGKGVKGTIQGREYVIW</sequence>
<accession>T1DVZ4</accession>
<comment type="caution">
    <text evidence="1">The sequence shown here is derived from an EMBL/GenBank/DDBJ whole genome shotgun (WGS) entry which is preliminary data.</text>
</comment>
<evidence type="ECO:0000313" key="3">
    <source>
        <dbReference type="Proteomes" id="UP000018143"/>
    </source>
</evidence>
<organism evidence="1 3">
    <name type="scientific">Helicobacter fennelliae MRY12-0050</name>
    <dbReference type="NCBI Taxonomy" id="1325130"/>
    <lineage>
        <taxon>Bacteria</taxon>
        <taxon>Pseudomonadati</taxon>
        <taxon>Campylobacterota</taxon>
        <taxon>Epsilonproteobacteria</taxon>
        <taxon>Campylobacterales</taxon>
        <taxon>Helicobacteraceae</taxon>
        <taxon>Helicobacter</taxon>
    </lineage>
</organism>
<dbReference type="RefSeq" id="WP_023948008.1">
    <property type="nucleotide sequence ID" value="NZ_BASD01000011.1"/>
</dbReference>
<dbReference type="EMBL" id="BASD01000040">
    <property type="protein sequence ID" value="GAD20206.1"/>
    <property type="molecule type" value="Genomic_DNA"/>
</dbReference>
<dbReference type="EMBL" id="BASD01000011">
    <property type="protein sequence ID" value="GAD18967.1"/>
    <property type="molecule type" value="Genomic_DNA"/>
</dbReference>
<dbReference type="STRING" id="1325130.HFN_0098"/>
<protein>
    <submittedName>
        <fullName evidence="1">Uncharacterized protein</fullName>
    </submittedName>
</protein>
<dbReference type="AlphaFoldDB" id="T1DVZ4"/>
<keyword evidence="3" id="KW-1185">Reference proteome</keyword>
<evidence type="ECO:0000313" key="2">
    <source>
        <dbReference type="EMBL" id="GAD20206.1"/>
    </source>
</evidence>
<gene>
    <name evidence="1" type="ORF">HFN_0098</name>
    <name evidence="2" type="ORF">HFN_1584</name>
</gene>
<evidence type="ECO:0000313" key="1">
    <source>
        <dbReference type="EMBL" id="GAD18967.1"/>
    </source>
</evidence>
<dbReference type="Proteomes" id="UP000018143">
    <property type="component" value="Unassembled WGS sequence"/>
</dbReference>
<name>T1DVZ4_9HELI</name>
<reference evidence="1 3" key="1">
    <citation type="journal article" date="2013" name="Genome Announc.">
        <title>Draft Genome Sequence of Helicobacter fennelliae Strain MRY12-0050, Isolated from a Bacteremia Patient.</title>
        <authorList>
            <person name="Rimbara E."/>
            <person name="Matsui M."/>
            <person name="Mori S."/>
            <person name="Suzuki S."/>
            <person name="Suzuki M."/>
            <person name="Kim H."/>
            <person name="Sekizuka T."/>
            <person name="Kuroda M."/>
            <person name="Shibayama K."/>
        </authorList>
    </citation>
    <scope>NUCLEOTIDE SEQUENCE [LARGE SCALE GENOMIC DNA]</scope>
    <source>
        <strain evidence="1 3">MRY12-0050</strain>
    </source>
</reference>
<proteinExistence type="predicted"/>